<sequence>MNTRNCRPVGCAIFQEDCEVVSKSPSQIHIKLRPYQRMPAMKIQMCQLLLSSEVNRLQFCAPLVALLSILLWVPISPNFHPVCIPLHFRCLPGYPYKCPKLQLIPEKGLSKADASNLLSLLYDQVENGF</sequence>
<proteinExistence type="predicted"/>
<protein>
    <recommendedName>
        <fullName evidence="1">RWD domain-containing protein</fullName>
    </recommendedName>
</protein>
<name>A0ABS8T9Z3_DATST</name>
<dbReference type="Gene3D" id="3.10.110.10">
    <property type="entry name" value="Ubiquitin Conjugating Enzyme"/>
    <property type="match status" value="1"/>
</dbReference>
<dbReference type="InterPro" id="IPR016135">
    <property type="entry name" value="UBQ-conjugating_enzyme/RWD"/>
</dbReference>
<evidence type="ECO:0000259" key="1">
    <source>
        <dbReference type="Pfam" id="PF05773"/>
    </source>
</evidence>
<dbReference type="InterPro" id="IPR006575">
    <property type="entry name" value="RWD_dom"/>
</dbReference>
<evidence type="ECO:0000313" key="2">
    <source>
        <dbReference type="EMBL" id="MCD7468232.1"/>
    </source>
</evidence>
<keyword evidence="3" id="KW-1185">Reference proteome</keyword>
<organism evidence="2 3">
    <name type="scientific">Datura stramonium</name>
    <name type="common">Jimsonweed</name>
    <name type="synonym">Common thornapple</name>
    <dbReference type="NCBI Taxonomy" id="4076"/>
    <lineage>
        <taxon>Eukaryota</taxon>
        <taxon>Viridiplantae</taxon>
        <taxon>Streptophyta</taxon>
        <taxon>Embryophyta</taxon>
        <taxon>Tracheophyta</taxon>
        <taxon>Spermatophyta</taxon>
        <taxon>Magnoliopsida</taxon>
        <taxon>eudicotyledons</taxon>
        <taxon>Gunneridae</taxon>
        <taxon>Pentapetalae</taxon>
        <taxon>asterids</taxon>
        <taxon>lamiids</taxon>
        <taxon>Solanales</taxon>
        <taxon>Solanaceae</taxon>
        <taxon>Solanoideae</taxon>
        <taxon>Datureae</taxon>
        <taxon>Datura</taxon>
    </lineage>
</organism>
<reference evidence="2 3" key="1">
    <citation type="journal article" date="2021" name="BMC Genomics">
        <title>Datura genome reveals duplications of psychoactive alkaloid biosynthetic genes and high mutation rate following tissue culture.</title>
        <authorList>
            <person name="Rajewski A."/>
            <person name="Carter-House D."/>
            <person name="Stajich J."/>
            <person name="Litt A."/>
        </authorList>
    </citation>
    <scope>NUCLEOTIDE SEQUENCE [LARGE SCALE GENOMIC DNA]</scope>
    <source>
        <strain evidence="2">AR-01</strain>
    </source>
</reference>
<dbReference type="Pfam" id="PF05773">
    <property type="entry name" value="RWD"/>
    <property type="match status" value="1"/>
</dbReference>
<feature type="domain" description="RWD" evidence="1">
    <location>
        <begin position="12"/>
        <end position="126"/>
    </location>
</feature>
<dbReference type="SUPFAM" id="SSF54495">
    <property type="entry name" value="UBC-like"/>
    <property type="match status" value="1"/>
</dbReference>
<evidence type="ECO:0000313" key="3">
    <source>
        <dbReference type="Proteomes" id="UP000823775"/>
    </source>
</evidence>
<dbReference type="InterPro" id="IPR040213">
    <property type="entry name" value="GIR2-like"/>
</dbReference>
<accession>A0ABS8T9Z3</accession>
<gene>
    <name evidence="2" type="ORF">HAX54_006233</name>
</gene>
<dbReference type="Proteomes" id="UP000823775">
    <property type="component" value="Unassembled WGS sequence"/>
</dbReference>
<comment type="caution">
    <text evidence="2">The sequence shown here is derived from an EMBL/GenBank/DDBJ whole genome shotgun (WGS) entry which is preliminary data.</text>
</comment>
<dbReference type="PANTHER" id="PTHR12292">
    <property type="entry name" value="RWD DOMAIN-CONTAINING PROTEIN"/>
    <property type="match status" value="1"/>
</dbReference>
<dbReference type="EMBL" id="JACEIK010001310">
    <property type="protein sequence ID" value="MCD7468232.1"/>
    <property type="molecule type" value="Genomic_DNA"/>
</dbReference>